<reference evidence="1 2" key="1">
    <citation type="journal article" date="2023" name="Genes (Basel)">
        <title>Chromosome-Level Genome Assembly and Circadian Gene Repertoire of the Patagonia Blennie Eleginops maclovinus-The Closest Ancestral Proxy of Antarctic Cryonotothenioids.</title>
        <authorList>
            <person name="Cheng C.C."/>
            <person name="Rivera-Colon A.G."/>
            <person name="Minhas B.F."/>
            <person name="Wilson L."/>
            <person name="Rayamajhi N."/>
            <person name="Vargas-Chacoff L."/>
            <person name="Catchen J.M."/>
        </authorList>
    </citation>
    <scope>NUCLEOTIDE SEQUENCE [LARGE SCALE GENOMIC DNA]</scope>
    <source>
        <strain evidence="1">JMC-PN-2008</strain>
    </source>
</reference>
<dbReference type="AlphaFoldDB" id="A0AAN7XDJ7"/>
<sequence length="103" mass="11270">MDVASARISPVSKERLCSYRRAGGSRIESGLFKSFVFSLNLPPLSPFQPVGLAFVSGSSDGRRALTVFTVPRYTDVQLFGSEQRNTLYSAPPPYGVALRIRVT</sequence>
<protein>
    <submittedName>
        <fullName evidence="1">Uncharacterized protein</fullName>
    </submittedName>
</protein>
<keyword evidence="2" id="KW-1185">Reference proteome</keyword>
<evidence type="ECO:0000313" key="1">
    <source>
        <dbReference type="EMBL" id="KAK5857680.1"/>
    </source>
</evidence>
<accession>A0AAN7XDJ7</accession>
<dbReference type="EMBL" id="JAUZQC010000016">
    <property type="protein sequence ID" value="KAK5857680.1"/>
    <property type="molecule type" value="Genomic_DNA"/>
</dbReference>
<reference evidence="1 2" key="2">
    <citation type="journal article" date="2023" name="Mol. Biol. Evol.">
        <title>Genomics of Secondarily Temperate Adaptation in the Only Non-Antarctic Icefish.</title>
        <authorList>
            <person name="Rivera-Colon A.G."/>
            <person name="Rayamajhi N."/>
            <person name="Minhas B.F."/>
            <person name="Madrigal G."/>
            <person name="Bilyk K.T."/>
            <person name="Yoon V."/>
            <person name="Hune M."/>
            <person name="Gregory S."/>
            <person name="Cheng C.H.C."/>
            <person name="Catchen J.M."/>
        </authorList>
    </citation>
    <scope>NUCLEOTIDE SEQUENCE [LARGE SCALE GENOMIC DNA]</scope>
    <source>
        <strain evidence="1">JMC-PN-2008</strain>
    </source>
</reference>
<dbReference type="Proteomes" id="UP001346869">
    <property type="component" value="Unassembled WGS sequence"/>
</dbReference>
<name>A0AAN7XDJ7_ELEMC</name>
<proteinExistence type="predicted"/>
<organism evidence="1 2">
    <name type="scientific">Eleginops maclovinus</name>
    <name type="common">Patagonian blennie</name>
    <name type="synonym">Eleginus maclovinus</name>
    <dbReference type="NCBI Taxonomy" id="56733"/>
    <lineage>
        <taxon>Eukaryota</taxon>
        <taxon>Metazoa</taxon>
        <taxon>Chordata</taxon>
        <taxon>Craniata</taxon>
        <taxon>Vertebrata</taxon>
        <taxon>Euteleostomi</taxon>
        <taxon>Actinopterygii</taxon>
        <taxon>Neopterygii</taxon>
        <taxon>Teleostei</taxon>
        <taxon>Neoteleostei</taxon>
        <taxon>Acanthomorphata</taxon>
        <taxon>Eupercaria</taxon>
        <taxon>Perciformes</taxon>
        <taxon>Notothenioidei</taxon>
        <taxon>Eleginopidae</taxon>
        <taxon>Eleginops</taxon>
    </lineage>
</organism>
<comment type="caution">
    <text evidence="1">The sequence shown here is derived from an EMBL/GenBank/DDBJ whole genome shotgun (WGS) entry which is preliminary data.</text>
</comment>
<gene>
    <name evidence="1" type="ORF">PBY51_010907</name>
</gene>
<evidence type="ECO:0000313" key="2">
    <source>
        <dbReference type="Proteomes" id="UP001346869"/>
    </source>
</evidence>